<dbReference type="EMBL" id="JAAMPI010000471">
    <property type="protein sequence ID" value="KAF4631162.1"/>
    <property type="molecule type" value="Genomic_DNA"/>
</dbReference>
<accession>A0A8H4RMX4</accession>
<name>A0A8H4RMX4_9HELO</name>
<sequence length="217" mass="24555">MPALRRKADAIDGSSGDLAMVSAKRFKETPLVNLVKKEDLSVKKVPVQAGEKTKKDEDVVKVGDPNWVSASFRLNIFKHMDLITATSYLLADRSEFRNPHYWTLFKNKYIPPSQPHSKFNPHPTLSGRNFFPSLNLSFIAGDGSGTLLALCVTLQSWFPSGLTWHRPTGMFFDDRGIQEELEKARMRVSESDLVTYPSTHYLRNTLAILTASYHLIR</sequence>
<dbReference type="AlphaFoldDB" id="A0A8H4RMX4"/>
<evidence type="ECO:0000313" key="2">
    <source>
        <dbReference type="Proteomes" id="UP000566819"/>
    </source>
</evidence>
<protein>
    <submittedName>
        <fullName evidence="1">Uncharacterized protein</fullName>
    </submittedName>
</protein>
<comment type="caution">
    <text evidence="1">The sequence shown here is derived from an EMBL/GenBank/DDBJ whole genome shotgun (WGS) entry which is preliminary data.</text>
</comment>
<dbReference type="Proteomes" id="UP000566819">
    <property type="component" value="Unassembled WGS sequence"/>
</dbReference>
<evidence type="ECO:0000313" key="1">
    <source>
        <dbReference type="EMBL" id="KAF4631162.1"/>
    </source>
</evidence>
<gene>
    <name evidence="1" type="ORF">G7Y89_g6971</name>
</gene>
<proteinExistence type="predicted"/>
<organism evidence="1 2">
    <name type="scientific">Cudoniella acicularis</name>
    <dbReference type="NCBI Taxonomy" id="354080"/>
    <lineage>
        <taxon>Eukaryota</taxon>
        <taxon>Fungi</taxon>
        <taxon>Dikarya</taxon>
        <taxon>Ascomycota</taxon>
        <taxon>Pezizomycotina</taxon>
        <taxon>Leotiomycetes</taxon>
        <taxon>Helotiales</taxon>
        <taxon>Tricladiaceae</taxon>
        <taxon>Cudoniella</taxon>
    </lineage>
</organism>
<reference evidence="1 2" key="1">
    <citation type="submission" date="2020-03" db="EMBL/GenBank/DDBJ databases">
        <title>Draft Genome Sequence of Cudoniella acicularis.</title>
        <authorList>
            <person name="Buettner E."/>
            <person name="Kellner H."/>
        </authorList>
    </citation>
    <scope>NUCLEOTIDE SEQUENCE [LARGE SCALE GENOMIC DNA]</scope>
    <source>
        <strain evidence="1 2">DSM 108380</strain>
    </source>
</reference>
<keyword evidence="2" id="KW-1185">Reference proteome</keyword>